<evidence type="ECO:0000256" key="5">
    <source>
        <dbReference type="ARBA" id="ARBA00022827"/>
    </source>
</evidence>
<dbReference type="Gene3D" id="2.40.30.10">
    <property type="entry name" value="Translation factors"/>
    <property type="match status" value="1"/>
</dbReference>
<keyword evidence="6" id="KW-0560">Oxidoreductase</keyword>
<dbReference type="Gene3D" id="3.10.20.30">
    <property type="match status" value="1"/>
</dbReference>
<accession>A0A2W1N2L8</accession>
<feature type="domain" description="FAD-binding FR-type" evidence="10">
    <location>
        <begin position="3"/>
        <end position="106"/>
    </location>
</feature>
<keyword evidence="12" id="KW-1185">Reference proteome</keyword>
<dbReference type="InterPro" id="IPR036010">
    <property type="entry name" value="2Fe-2S_ferredoxin-like_sf"/>
</dbReference>
<keyword evidence="5" id="KW-0274">FAD</keyword>
<dbReference type="OrthoDB" id="9789468at2"/>
<dbReference type="SUPFAM" id="SSF52343">
    <property type="entry name" value="Ferredoxin reductase-like, C-terminal NADP-linked domain"/>
    <property type="match status" value="1"/>
</dbReference>
<dbReference type="RefSeq" id="WP_111061921.1">
    <property type="nucleotide sequence ID" value="NZ_JBHUCU010000002.1"/>
</dbReference>
<dbReference type="PANTHER" id="PTHR47354:SF8">
    <property type="entry name" value="1,2-PHENYLACETYL-COA EPOXIDASE, SUBUNIT E"/>
    <property type="match status" value="1"/>
</dbReference>
<dbReference type="SUPFAM" id="SSF63380">
    <property type="entry name" value="Riboflavin synthase domain-like"/>
    <property type="match status" value="1"/>
</dbReference>
<dbReference type="PROSITE" id="PS51384">
    <property type="entry name" value="FAD_FR"/>
    <property type="match status" value="1"/>
</dbReference>
<evidence type="ECO:0000313" key="11">
    <source>
        <dbReference type="EMBL" id="PZE17770.1"/>
    </source>
</evidence>
<dbReference type="InterPro" id="IPR017927">
    <property type="entry name" value="FAD-bd_FR_type"/>
</dbReference>
<dbReference type="Gene3D" id="3.40.50.80">
    <property type="entry name" value="Nucleotide-binding domain of ferredoxin-NADP reductase (FNR) module"/>
    <property type="match status" value="1"/>
</dbReference>
<dbReference type="AlphaFoldDB" id="A0A2W1N2L8"/>
<dbReference type="GO" id="GO:0050660">
    <property type="term" value="F:flavin adenine dinucleotide binding"/>
    <property type="evidence" value="ECO:0007669"/>
    <property type="project" value="TreeGrafter"/>
</dbReference>
<keyword evidence="3" id="KW-0001">2Fe-2S</keyword>
<dbReference type="InterPro" id="IPR050415">
    <property type="entry name" value="MRET"/>
</dbReference>
<dbReference type="CDD" id="cd00207">
    <property type="entry name" value="fer2"/>
    <property type="match status" value="1"/>
</dbReference>
<proteinExistence type="predicted"/>
<keyword evidence="8" id="KW-0411">Iron-sulfur</keyword>
<reference evidence="11 12" key="1">
    <citation type="submission" date="2018-06" db="EMBL/GenBank/DDBJ databases">
        <title>The draft genome sequence of Crocinitomix sp. SM1701.</title>
        <authorList>
            <person name="Zhang X."/>
        </authorList>
    </citation>
    <scope>NUCLEOTIDE SEQUENCE [LARGE SCALE GENOMIC DNA]</scope>
    <source>
        <strain evidence="11 12">SM1701</strain>
    </source>
</reference>
<sequence>MNTKFHLLTIDKVVKETSDTVSISFTIPADVKDDFHFKAGQYLTLKTTINNEDIRRSYSISSAPHEGTVTVAIKKVENGTFSAYAQNLKAGDQIEVLAPQGNFVLKSDGTKNYAFFAAGSGITPIISIIKNILNANNGSTATLFYGNKSGIETIYKNELDALASANNNFDLHYVLTREEGANDVLSGRINKAKIEAIDKAYLADKNIDDIYSCGPESIIQAVNDYFVGKGKDSKNIHFELFTTPVKEVTGAENSSDEPIPDVNASVTVIIDDEEFQFDLSSKGKNILQAAQDADADVPFSCKGGVCCTCRAKVIEGKAVMDLNYALEPEEVADGFILTCQAHPVTDKVVVSFDEY</sequence>
<feature type="domain" description="2Fe-2S ferredoxin-type" evidence="9">
    <location>
        <begin position="264"/>
        <end position="355"/>
    </location>
</feature>
<dbReference type="InterPro" id="IPR001433">
    <property type="entry name" value="OxRdtase_FAD/NAD-bd"/>
</dbReference>
<dbReference type="EMBL" id="QKSB01000002">
    <property type="protein sequence ID" value="PZE17770.1"/>
    <property type="molecule type" value="Genomic_DNA"/>
</dbReference>
<dbReference type="InterPro" id="IPR008333">
    <property type="entry name" value="Cbr1-like_FAD-bd_dom"/>
</dbReference>
<dbReference type="CDD" id="cd06214">
    <property type="entry name" value="PA_degradation_oxidoreductase_like"/>
    <property type="match status" value="1"/>
</dbReference>
<dbReference type="PRINTS" id="PR00410">
    <property type="entry name" value="PHEHYDRXLASE"/>
</dbReference>
<protein>
    <submittedName>
        <fullName evidence="11">Phenylacetic acid degradation protein</fullName>
    </submittedName>
</protein>
<keyword evidence="2" id="KW-0285">Flavoprotein</keyword>
<gene>
    <name evidence="11" type="ORF">DNU06_03900</name>
</gene>
<dbReference type="InterPro" id="IPR001709">
    <property type="entry name" value="Flavoprot_Pyr_Nucl_cyt_Rdtase"/>
</dbReference>
<dbReference type="InterPro" id="IPR012675">
    <property type="entry name" value="Beta-grasp_dom_sf"/>
</dbReference>
<evidence type="ECO:0000256" key="4">
    <source>
        <dbReference type="ARBA" id="ARBA00022723"/>
    </source>
</evidence>
<evidence type="ECO:0000259" key="10">
    <source>
        <dbReference type="PROSITE" id="PS51384"/>
    </source>
</evidence>
<evidence type="ECO:0000259" key="9">
    <source>
        <dbReference type="PROSITE" id="PS51085"/>
    </source>
</evidence>
<dbReference type="InterPro" id="IPR017938">
    <property type="entry name" value="Riboflavin_synthase-like_b-brl"/>
</dbReference>
<dbReference type="GO" id="GO:0016491">
    <property type="term" value="F:oxidoreductase activity"/>
    <property type="evidence" value="ECO:0007669"/>
    <property type="project" value="UniProtKB-KW"/>
</dbReference>
<dbReference type="GO" id="GO:0051537">
    <property type="term" value="F:2 iron, 2 sulfur cluster binding"/>
    <property type="evidence" value="ECO:0007669"/>
    <property type="project" value="UniProtKB-KW"/>
</dbReference>
<organism evidence="11 12">
    <name type="scientific">Putridiphycobacter roseus</name>
    <dbReference type="NCBI Taxonomy" id="2219161"/>
    <lineage>
        <taxon>Bacteria</taxon>
        <taxon>Pseudomonadati</taxon>
        <taxon>Bacteroidota</taxon>
        <taxon>Flavobacteriia</taxon>
        <taxon>Flavobacteriales</taxon>
        <taxon>Crocinitomicaceae</taxon>
        <taxon>Putridiphycobacter</taxon>
    </lineage>
</organism>
<evidence type="ECO:0000313" key="12">
    <source>
        <dbReference type="Proteomes" id="UP000249248"/>
    </source>
</evidence>
<evidence type="ECO:0000256" key="3">
    <source>
        <dbReference type="ARBA" id="ARBA00022714"/>
    </source>
</evidence>
<comment type="caution">
    <text evidence="11">The sequence shown here is derived from an EMBL/GenBank/DDBJ whole genome shotgun (WGS) entry which is preliminary data.</text>
</comment>
<dbReference type="Pfam" id="PF00175">
    <property type="entry name" value="NAD_binding_1"/>
    <property type="match status" value="1"/>
</dbReference>
<evidence type="ECO:0000256" key="2">
    <source>
        <dbReference type="ARBA" id="ARBA00022630"/>
    </source>
</evidence>
<dbReference type="GO" id="GO:0046872">
    <property type="term" value="F:metal ion binding"/>
    <property type="evidence" value="ECO:0007669"/>
    <property type="project" value="UniProtKB-KW"/>
</dbReference>
<evidence type="ECO:0000256" key="6">
    <source>
        <dbReference type="ARBA" id="ARBA00023002"/>
    </source>
</evidence>
<dbReference type="PANTHER" id="PTHR47354">
    <property type="entry name" value="NADH OXIDOREDUCTASE HCR"/>
    <property type="match status" value="1"/>
</dbReference>
<comment type="cofactor">
    <cofactor evidence="1">
        <name>FAD</name>
        <dbReference type="ChEBI" id="CHEBI:57692"/>
    </cofactor>
</comment>
<dbReference type="Pfam" id="PF00970">
    <property type="entry name" value="FAD_binding_6"/>
    <property type="match status" value="1"/>
</dbReference>
<evidence type="ECO:0000256" key="7">
    <source>
        <dbReference type="ARBA" id="ARBA00023004"/>
    </source>
</evidence>
<keyword evidence="4" id="KW-0479">Metal-binding</keyword>
<name>A0A2W1N2L8_9FLAO</name>
<dbReference type="Proteomes" id="UP000249248">
    <property type="component" value="Unassembled WGS sequence"/>
</dbReference>
<dbReference type="InterPro" id="IPR001041">
    <property type="entry name" value="2Fe-2S_ferredoxin-type"/>
</dbReference>
<evidence type="ECO:0000256" key="1">
    <source>
        <dbReference type="ARBA" id="ARBA00001974"/>
    </source>
</evidence>
<dbReference type="InterPro" id="IPR039261">
    <property type="entry name" value="FNR_nucleotide-bd"/>
</dbReference>
<dbReference type="SUPFAM" id="SSF54292">
    <property type="entry name" value="2Fe-2S ferredoxin-like"/>
    <property type="match status" value="1"/>
</dbReference>
<dbReference type="PRINTS" id="PR00371">
    <property type="entry name" value="FPNCR"/>
</dbReference>
<evidence type="ECO:0000256" key="8">
    <source>
        <dbReference type="ARBA" id="ARBA00023014"/>
    </source>
</evidence>
<keyword evidence="7" id="KW-0408">Iron</keyword>
<dbReference type="PROSITE" id="PS51085">
    <property type="entry name" value="2FE2S_FER_2"/>
    <property type="match status" value="1"/>
</dbReference>
<dbReference type="Pfam" id="PF00111">
    <property type="entry name" value="Fer2"/>
    <property type="match status" value="1"/>
</dbReference>